<protein>
    <submittedName>
        <fullName evidence="2">DUF2842 domain-containing protein</fullName>
    </submittedName>
</protein>
<dbReference type="Proteomes" id="UP000824300">
    <property type="component" value="Chromosome"/>
</dbReference>
<reference evidence="2 3" key="1">
    <citation type="submission" date="2021-08" db="EMBL/GenBank/DDBJ databases">
        <title>Comparative Genomics Analysis of the Genus Qipengyuania Reveals Extensive Genetic Diversity and Metabolic Versatility, Including the Description of Fifteen Novel Species.</title>
        <authorList>
            <person name="Liu Y."/>
        </authorList>
    </citation>
    <scope>NUCLEOTIDE SEQUENCE [LARGE SCALE GENOMIC DNA]</scope>
    <source>
        <strain evidence="2 3">1NDW3</strain>
    </source>
</reference>
<dbReference type="EMBL" id="CP081296">
    <property type="protein sequence ID" value="QZD92428.1"/>
    <property type="molecule type" value="Genomic_DNA"/>
</dbReference>
<dbReference type="RefSeq" id="WP_221428128.1">
    <property type="nucleotide sequence ID" value="NZ_CP081296.1"/>
</dbReference>
<dbReference type="Pfam" id="PF11003">
    <property type="entry name" value="DUF2842"/>
    <property type="match status" value="1"/>
</dbReference>
<evidence type="ECO:0000256" key="1">
    <source>
        <dbReference type="SAM" id="Phobius"/>
    </source>
</evidence>
<keyword evidence="1" id="KW-0812">Transmembrane</keyword>
<evidence type="ECO:0000313" key="3">
    <source>
        <dbReference type="Proteomes" id="UP000824300"/>
    </source>
</evidence>
<keyword evidence="1" id="KW-0472">Membrane</keyword>
<dbReference type="InterPro" id="IPR021265">
    <property type="entry name" value="DUF2842"/>
</dbReference>
<organism evidence="2 3">
    <name type="scientific">Qipengyuania xiapuensis</name>
    <dbReference type="NCBI Taxonomy" id="2867236"/>
    <lineage>
        <taxon>Bacteria</taxon>
        <taxon>Pseudomonadati</taxon>
        <taxon>Pseudomonadota</taxon>
        <taxon>Alphaproteobacteria</taxon>
        <taxon>Sphingomonadales</taxon>
        <taxon>Erythrobacteraceae</taxon>
        <taxon>Qipengyuania</taxon>
    </lineage>
</organism>
<name>A0ABX8ZXR9_9SPHN</name>
<keyword evidence="3" id="KW-1185">Reference proteome</keyword>
<feature type="transmembrane region" description="Helical" evidence="1">
    <location>
        <begin position="44"/>
        <end position="62"/>
    </location>
</feature>
<feature type="transmembrane region" description="Helical" evidence="1">
    <location>
        <begin position="12"/>
        <end position="32"/>
    </location>
</feature>
<proteinExistence type="predicted"/>
<keyword evidence="1" id="KW-1133">Transmembrane helix</keyword>
<gene>
    <name evidence="2" type="ORF">K3162_13000</name>
</gene>
<evidence type="ECO:0000313" key="2">
    <source>
        <dbReference type="EMBL" id="QZD92428.1"/>
    </source>
</evidence>
<sequence length="71" mass="8138">MREEPTWRIPVGLLGLLVGLLVYGIVIARYLPGLIGDWPTLAQTVVYVFLGLVWLLPLGRFLKWMETGNWR</sequence>
<accession>A0ABX8ZXR9</accession>